<comment type="caution">
    <text evidence="1">The sequence shown here is derived from an EMBL/GenBank/DDBJ whole genome shotgun (WGS) entry which is preliminary data.</text>
</comment>
<sequence>MSEARSAPPPVLPPELELAIFETAARACPPFVPTLMLVSKRVREWVEPILYHTLIFGTTRAAAVLPTCPMEVFLEVAARKGHEFLRRAVKNVMAVEISGPDVRAILEVCSRVENLYIIWGNRLLGTLEMTSASLRHLHAPVLAMFDATLPNFRTHRTFQQLTHLELLDLPFGFETAIAVCKAVLSIPSLTHFALNGDSEADFDEMSQSNIYAELLRDDVAQKLLALVVLTPYEPTEQFISASDDVRFVAMRLSEYFSHWAMARLYPAEEFWTHVDTVIARRRLTGDNSIQPPARLS</sequence>
<dbReference type="AlphaFoldDB" id="A0A8H6SS57"/>
<evidence type="ECO:0000313" key="2">
    <source>
        <dbReference type="Proteomes" id="UP000636479"/>
    </source>
</evidence>
<dbReference type="Proteomes" id="UP000636479">
    <property type="component" value="Unassembled WGS sequence"/>
</dbReference>
<evidence type="ECO:0000313" key="1">
    <source>
        <dbReference type="EMBL" id="KAF7303402.1"/>
    </source>
</evidence>
<dbReference type="OrthoDB" id="3145912at2759"/>
<keyword evidence="2" id="KW-1185">Reference proteome</keyword>
<accession>A0A8H6SS57</accession>
<proteinExistence type="predicted"/>
<name>A0A8H6SS57_9AGAR</name>
<organism evidence="1 2">
    <name type="scientific">Mycena indigotica</name>
    <dbReference type="NCBI Taxonomy" id="2126181"/>
    <lineage>
        <taxon>Eukaryota</taxon>
        <taxon>Fungi</taxon>
        <taxon>Dikarya</taxon>
        <taxon>Basidiomycota</taxon>
        <taxon>Agaricomycotina</taxon>
        <taxon>Agaricomycetes</taxon>
        <taxon>Agaricomycetidae</taxon>
        <taxon>Agaricales</taxon>
        <taxon>Marasmiineae</taxon>
        <taxon>Mycenaceae</taxon>
        <taxon>Mycena</taxon>
    </lineage>
</organism>
<protein>
    <submittedName>
        <fullName evidence="1">Uncharacterized protein</fullName>
    </submittedName>
</protein>
<dbReference type="EMBL" id="JACAZF010000005">
    <property type="protein sequence ID" value="KAF7303402.1"/>
    <property type="molecule type" value="Genomic_DNA"/>
</dbReference>
<dbReference type="GeneID" id="59344969"/>
<gene>
    <name evidence="1" type="ORF">MIND_00568600</name>
</gene>
<reference evidence="1" key="1">
    <citation type="submission" date="2020-05" db="EMBL/GenBank/DDBJ databases">
        <title>Mycena genomes resolve the evolution of fungal bioluminescence.</title>
        <authorList>
            <person name="Tsai I.J."/>
        </authorList>
    </citation>
    <scope>NUCLEOTIDE SEQUENCE</scope>
    <source>
        <strain evidence="1">171206Taipei</strain>
    </source>
</reference>
<dbReference type="RefSeq" id="XP_037220374.1">
    <property type="nucleotide sequence ID" value="XM_037362453.1"/>
</dbReference>